<dbReference type="EMBL" id="JAINUF010000015">
    <property type="protein sequence ID" value="KAJ8341482.1"/>
    <property type="molecule type" value="Genomic_DNA"/>
</dbReference>
<protein>
    <submittedName>
        <fullName evidence="2">Uncharacterized protein</fullName>
    </submittedName>
</protein>
<dbReference type="Proteomes" id="UP001152622">
    <property type="component" value="Chromosome 15"/>
</dbReference>
<feature type="region of interest" description="Disordered" evidence="1">
    <location>
        <begin position="69"/>
        <end position="92"/>
    </location>
</feature>
<evidence type="ECO:0000256" key="1">
    <source>
        <dbReference type="SAM" id="MobiDB-lite"/>
    </source>
</evidence>
<name>A0A9Q1EMJ9_SYNKA</name>
<comment type="caution">
    <text evidence="2">The sequence shown here is derived from an EMBL/GenBank/DDBJ whole genome shotgun (WGS) entry which is preliminary data.</text>
</comment>
<evidence type="ECO:0000313" key="2">
    <source>
        <dbReference type="EMBL" id="KAJ8341482.1"/>
    </source>
</evidence>
<feature type="region of interest" description="Disordered" evidence="1">
    <location>
        <begin position="175"/>
        <end position="225"/>
    </location>
</feature>
<feature type="compositionally biased region" description="Basic and acidic residues" evidence="1">
    <location>
        <begin position="83"/>
        <end position="92"/>
    </location>
</feature>
<proteinExistence type="predicted"/>
<sequence length="248" mass="27364">MGLVIVLRLVNKCILVSHPWPWQRRRDLNRDSLFLSHKVEWSAITDRALLGLLCHSVLGLCQTAHFGPHARAQQGSGGGPEQTEQKRRSTRARLRERVVSSPFLLSEQSRLTAGLRKAPGRPIAPCLQEPNRSQPTCQEVMRAQGISRVKTGLECCRRIPGIFSSWPGPWGSWNEVRSSTSTETRQDEPACSGGRKTRSIKPRAPAPPGRGHMTGKTAAPRQGGPRGYAVPLKIFNLRIETACGSVLK</sequence>
<evidence type="ECO:0000313" key="3">
    <source>
        <dbReference type="Proteomes" id="UP001152622"/>
    </source>
</evidence>
<accession>A0A9Q1EMJ9</accession>
<gene>
    <name evidence="2" type="ORF">SKAU_G00337730</name>
</gene>
<dbReference type="AlphaFoldDB" id="A0A9Q1EMJ9"/>
<keyword evidence="3" id="KW-1185">Reference proteome</keyword>
<reference evidence="2" key="1">
    <citation type="journal article" date="2023" name="Science">
        <title>Genome structures resolve the early diversification of teleost fishes.</title>
        <authorList>
            <person name="Parey E."/>
            <person name="Louis A."/>
            <person name="Montfort J."/>
            <person name="Bouchez O."/>
            <person name="Roques C."/>
            <person name="Iampietro C."/>
            <person name="Lluch J."/>
            <person name="Castinel A."/>
            <person name="Donnadieu C."/>
            <person name="Desvignes T."/>
            <person name="Floi Bucao C."/>
            <person name="Jouanno E."/>
            <person name="Wen M."/>
            <person name="Mejri S."/>
            <person name="Dirks R."/>
            <person name="Jansen H."/>
            <person name="Henkel C."/>
            <person name="Chen W.J."/>
            <person name="Zahm M."/>
            <person name="Cabau C."/>
            <person name="Klopp C."/>
            <person name="Thompson A.W."/>
            <person name="Robinson-Rechavi M."/>
            <person name="Braasch I."/>
            <person name="Lecointre G."/>
            <person name="Bobe J."/>
            <person name="Postlethwait J.H."/>
            <person name="Berthelot C."/>
            <person name="Roest Crollius H."/>
            <person name="Guiguen Y."/>
        </authorList>
    </citation>
    <scope>NUCLEOTIDE SEQUENCE</scope>
    <source>
        <tissue evidence="2">Blood</tissue>
    </source>
</reference>
<organism evidence="2 3">
    <name type="scientific">Synaphobranchus kaupii</name>
    <name type="common">Kaup's arrowtooth eel</name>
    <dbReference type="NCBI Taxonomy" id="118154"/>
    <lineage>
        <taxon>Eukaryota</taxon>
        <taxon>Metazoa</taxon>
        <taxon>Chordata</taxon>
        <taxon>Craniata</taxon>
        <taxon>Vertebrata</taxon>
        <taxon>Euteleostomi</taxon>
        <taxon>Actinopterygii</taxon>
        <taxon>Neopterygii</taxon>
        <taxon>Teleostei</taxon>
        <taxon>Anguilliformes</taxon>
        <taxon>Synaphobranchidae</taxon>
        <taxon>Synaphobranchus</taxon>
    </lineage>
</organism>